<gene>
    <name evidence="1" type="ORF">BV25DRAFT_1920832</name>
</gene>
<reference evidence="1" key="2">
    <citation type="journal article" date="2022" name="New Phytol.">
        <title>Evolutionary transition to the ectomycorrhizal habit in the genomes of a hyperdiverse lineage of mushroom-forming fungi.</title>
        <authorList>
            <person name="Looney B."/>
            <person name="Miyauchi S."/>
            <person name="Morin E."/>
            <person name="Drula E."/>
            <person name="Courty P.E."/>
            <person name="Kohler A."/>
            <person name="Kuo A."/>
            <person name="LaButti K."/>
            <person name="Pangilinan J."/>
            <person name="Lipzen A."/>
            <person name="Riley R."/>
            <person name="Andreopoulos W."/>
            <person name="He G."/>
            <person name="Johnson J."/>
            <person name="Nolan M."/>
            <person name="Tritt A."/>
            <person name="Barry K.W."/>
            <person name="Grigoriev I.V."/>
            <person name="Nagy L.G."/>
            <person name="Hibbett D."/>
            <person name="Henrissat B."/>
            <person name="Matheny P.B."/>
            <person name="Labbe J."/>
            <person name="Martin F.M."/>
        </authorList>
    </citation>
    <scope>NUCLEOTIDE SEQUENCE</scope>
    <source>
        <strain evidence="1">HHB10654</strain>
    </source>
</reference>
<evidence type="ECO:0000313" key="1">
    <source>
        <dbReference type="EMBL" id="KAI0056582.1"/>
    </source>
</evidence>
<dbReference type="Proteomes" id="UP000814140">
    <property type="component" value="Unassembled WGS sequence"/>
</dbReference>
<protein>
    <submittedName>
        <fullName evidence="1">Uncharacterized protein</fullName>
    </submittedName>
</protein>
<dbReference type="EMBL" id="MU277261">
    <property type="protein sequence ID" value="KAI0056582.1"/>
    <property type="molecule type" value="Genomic_DNA"/>
</dbReference>
<sequence>MTNWRDPARIQSDYLSLLKLIHVLGGIYIWEFVTTCNFELEVLRRRRPYRWTIWVYLCVRISTLIAFSFMFVDIGPWTSESCRIGDIITFAFSYLSVASASLIIVIRTAVLWNYNRAAVALSVGIWAVSTALNIRDLTLVEAYYDPQADICMQISTNRSQANAVGILVSDLVLLGTMLAGLHRHYDAKDGFFGLWRLLFRQGVIWLFLATIAEVPSVVMIYLDLSDPWNIMFPPAALLILAIAATRMHRELSEYGSITTFQSVDILFIP</sequence>
<reference evidence="1" key="1">
    <citation type="submission" date="2021-03" db="EMBL/GenBank/DDBJ databases">
        <authorList>
            <consortium name="DOE Joint Genome Institute"/>
            <person name="Ahrendt S."/>
            <person name="Looney B.P."/>
            <person name="Miyauchi S."/>
            <person name="Morin E."/>
            <person name="Drula E."/>
            <person name="Courty P.E."/>
            <person name="Chicoki N."/>
            <person name="Fauchery L."/>
            <person name="Kohler A."/>
            <person name="Kuo A."/>
            <person name="Labutti K."/>
            <person name="Pangilinan J."/>
            <person name="Lipzen A."/>
            <person name="Riley R."/>
            <person name="Andreopoulos W."/>
            <person name="He G."/>
            <person name="Johnson J."/>
            <person name="Barry K.W."/>
            <person name="Grigoriev I.V."/>
            <person name="Nagy L."/>
            <person name="Hibbett D."/>
            <person name="Henrissat B."/>
            <person name="Matheny P.B."/>
            <person name="Labbe J."/>
            <person name="Martin F."/>
        </authorList>
    </citation>
    <scope>NUCLEOTIDE SEQUENCE</scope>
    <source>
        <strain evidence="1">HHB10654</strain>
    </source>
</reference>
<keyword evidence="2" id="KW-1185">Reference proteome</keyword>
<comment type="caution">
    <text evidence="1">The sequence shown here is derived from an EMBL/GenBank/DDBJ whole genome shotgun (WGS) entry which is preliminary data.</text>
</comment>
<organism evidence="1 2">
    <name type="scientific">Artomyces pyxidatus</name>
    <dbReference type="NCBI Taxonomy" id="48021"/>
    <lineage>
        <taxon>Eukaryota</taxon>
        <taxon>Fungi</taxon>
        <taxon>Dikarya</taxon>
        <taxon>Basidiomycota</taxon>
        <taxon>Agaricomycotina</taxon>
        <taxon>Agaricomycetes</taxon>
        <taxon>Russulales</taxon>
        <taxon>Auriscalpiaceae</taxon>
        <taxon>Artomyces</taxon>
    </lineage>
</organism>
<accession>A0ACB8SK31</accession>
<proteinExistence type="predicted"/>
<evidence type="ECO:0000313" key="2">
    <source>
        <dbReference type="Proteomes" id="UP000814140"/>
    </source>
</evidence>
<name>A0ACB8SK31_9AGAM</name>